<name>A0A923E8Z3_9ACTO</name>
<proteinExistence type="predicted"/>
<dbReference type="RefSeq" id="WP_184454131.1">
    <property type="nucleotide sequence ID" value="NZ_JACHMK010000001.1"/>
</dbReference>
<evidence type="ECO:0000313" key="3">
    <source>
        <dbReference type="Proteomes" id="UP000617426"/>
    </source>
</evidence>
<dbReference type="GO" id="GO:0006508">
    <property type="term" value="P:proteolysis"/>
    <property type="evidence" value="ECO:0007669"/>
    <property type="project" value="UniProtKB-KW"/>
</dbReference>
<keyword evidence="3" id="KW-1185">Reference proteome</keyword>
<protein>
    <submittedName>
        <fullName evidence="2">C-terminal processing protease CtpA/Prc</fullName>
    </submittedName>
</protein>
<dbReference type="SUPFAM" id="SSF52096">
    <property type="entry name" value="ClpP/crotonase"/>
    <property type="match status" value="1"/>
</dbReference>
<keyword evidence="2" id="KW-0378">Hydrolase</keyword>
<gene>
    <name evidence="2" type="ORF">HD592_002204</name>
</gene>
<evidence type="ECO:0000313" key="2">
    <source>
        <dbReference type="EMBL" id="MBB6335639.1"/>
    </source>
</evidence>
<sequence length="335" mass="34343">MRKRLLVAFSSLLALVLVGLMAIAWGFGPRLGIALTGRPFFLLPPSPERYAETILEVADHQAIHADSDEYLAARERALAVAKDASSTAEVHDALEAALEAAGGKHSGILNAAEREEWAQSDPAPSPGVTVLGAIAIATVPAFDGFASDGRLYAETLGRGLDSALSGPATCAVVDLRGNGGGDMGPMLAGVSPLLPDGTALEFESAHGTTPVTITGSAVAGGGTPTSVDGVRKHLVPTAILINAGTGSSGEATAIAFKGLEGTRFFGRPTAGYASANIAFEMPDGALVMVTSANDKDRNSVVYGDNPLIPDEQTDDALEAAKAWLAAEHGCEEGRR</sequence>
<comment type="caution">
    <text evidence="2">The sequence shown here is derived from an EMBL/GenBank/DDBJ whole genome shotgun (WGS) entry which is preliminary data.</text>
</comment>
<dbReference type="EMBL" id="JACHMK010000001">
    <property type="protein sequence ID" value="MBB6335639.1"/>
    <property type="molecule type" value="Genomic_DNA"/>
</dbReference>
<reference evidence="2" key="1">
    <citation type="submission" date="2020-08" db="EMBL/GenBank/DDBJ databases">
        <title>Sequencing the genomes of 1000 actinobacteria strains.</title>
        <authorList>
            <person name="Klenk H.-P."/>
        </authorList>
    </citation>
    <scope>NUCLEOTIDE SEQUENCE</scope>
    <source>
        <strain evidence="2">DSM 10695</strain>
    </source>
</reference>
<dbReference type="Pfam" id="PF03572">
    <property type="entry name" value="Peptidase_S41"/>
    <property type="match status" value="1"/>
</dbReference>
<keyword evidence="2" id="KW-0645">Protease</keyword>
<evidence type="ECO:0000259" key="1">
    <source>
        <dbReference type="Pfam" id="PF03572"/>
    </source>
</evidence>
<accession>A0A923E8Z3</accession>
<dbReference type="InterPro" id="IPR029045">
    <property type="entry name" value="ClpP/crotonase-like_dom_sf"/>
</dbReference>
<dbReference type="Proteomes" id="UP000617426">
    <property type="component" value="Unassembled WGS sequence"/>
</dbReference>
<dbReference type="Gene3D" id="3.90.226.10">
    <property type="entry name" value="2-enoyl-CoA Hydratase, Chain A, domain 1"/>
    <property type="match status" value="1"/>
</dbReference>
<organism evidence="2 3">
    <name type="scientific">Schaalia hyovaginalis</name>
    <dbReference type="NCBI Taxonomy" id="29316"/>
    <lineage>
        <taxon>Bacteria</taxon>
        <taxon>Bacillati</taxon>
        <taxon>Actinomycetota</taxon>
        <taxon>Actinomycetes</taxon>
        <taxon>Actinomycetales</taxon>
        <taxon>Actinomycetaceae</taxon>
        <taxon>Schaalia</taxon>
    </lineage>
</organism>
<dbReference type="AlphaFoldDB" id="A0A923E8Z3"/>
<feature type="domain" description="Tail specific protease" evidence="1">
    <location>
        <begin position="169"/>
        <end position="297"/>
    </location>
</feature>
<dbReference type="InterPro" id="IPR005151">
    <property type="entry name" value="Tail-specific_protease"/>
</dbReference>
<dbReference type="GO" id="GO:0008236">
    <property type="term" value="F:serine-type peptidase activity"/>
    <property type="evidence" value="ECO:0007669"/>
    <property type="project" value="InterPro"/>
</dbReference>